<feature type="domain" description="C2H2-type" evidence="8">
    <location>
        <begin position="18"/>
        <end position="45"/>
    </location>
</feature>
<name>A0AAE1PKG1_9EUCA</name>
<dbReference type="Gene3D" id="3.30.160.60">
    <property type="entry name" value="Classic Zinc Finger"/>
    <property type="match status" value="2"/>
</dbReference>
<keyword evidence="10" id="KW-1185">Reference proteome</keyword>
<dbReference type="PROSITE" id="PS00028">
    <property type="entry name" value="ZINC_FINGER_C2H2_1"/>
    <property type="match status" value="2"/>
</dbReference>
<evidence type="ECO:0000256" key="7">
    <source>
        <dbReference type="PROSITE-ProRule" id="PRU00042"/>
    </source>
</evidence>
<dbReference type="Pfam" id="PF13894">
    <property type="entry name" value="zf-C2H2_4"/>
    <property type="match status" value="1"/>
</dbReference>
<reference evidence="9" key="1">
    <citation type="submission" date="2023-11" db="EMBL/GenBank/DDBJ databases">
        <title>Genome assemblies of two species of porcelain crab, Petrolisthes cinctipes and Petrolisthes manimaculis (Anomura: Porcellanidae).</title>
        <authorList>
            <person name="Angst P."/>
        </authorList>
    </citation>
    <scope>NUCLEOTIDE SEQUENCE</scope>
    <source>
        <strain evidence="9">PB745_02</strain>
        <tissue evidence="9">Gill</tissue>
    </source>
</reference>
<evidence type="ECO:0000256" key="4">
    <source>
        <dbReference type="ARBA" id="ARBA00022771"/>
    </source>
</evidence>
<evidence type="ECO:0000313" key="9">
    <source>
        <dbReference type="EMBL" id="KAK4309653.1"/>
    </source>
</evidence>
<dbReference type="AlphaFoldDB" id="A0AAE1PKG1"/>
<proteinExistence type="predicted"/>
<evidence type="ECO:0000256" key="1">
    <source>
        <dbReference type="ARBA" id="ARBA00004123"/>
    </source>
</evidence>
<dbReference type="InterPro" id="IPR013087">
    <property type="entry name" value="Znf_C2H2_type"/>
</dbReference>
<dbReference type="FunFam" id="3.30.160.60:FF:000145">
    <property type="entry name" value="Zinc finger protein 574"/>
    <property type="match status" value="1"/>
</dbReference>
<evidence type="ECO:0000256" key="3">
    <source>
        <dbReference type="ARBA" id="ARBA00022737"/>
    </source>
</evidence>
<comment type="subcellular location">
    <subcellularLocation>
        <location evidence="1">Nucleus</location>
    </subcellularLocation>
</comment>
<evidence type="ECO:0000256" key="2">
    <source>
        <dbReference type="ARBA" id="ARBA00022723"/>
    </source>
</evidence>
<keyword evidence="2" id="KW-0479">Metal-binding</keyword>
<protein>
    <recommendedName>
        <fullName evidence="8">C2H2-type domain-containing protein</fullName>
    </recommendedName>
</protein>
<feature type="domain" description="C2H2-type" evidence="8">
    <location>
        <begin position="46"/>
        <end position="69"/>
    </location>
</feature>
<evidence type="ECO:0000259" key="8">
    <source>
        <dbReference type="PROSITE" id="PS50157"/>
    </source>
</evidence>
<dbReference type="PANTHER" id="PTHR23235">
    <property type="entry name" value="KRUEPPEL-LIKE TRANSCRIPTION FACTOR"/>
    <property type="match status" value="1"/>
</dbReference>
<dbReference type="GO" id="GO:0008270">
    <property type="term" value="F:zinc ion binding"/>
    <property type="evidence" value="ECO:0007669"/>
    <property type="project" value="UniProtKB-KW"/>
</dbReference>
<dbReference type="FunFam" id="3.30.160.60:FF:000100">
    <property type="entry name" value="Zinc finger 45-like"/>
    <property type="match status" value="1"/>
</dbReference>
<gene>
    <name evidence="9" type="ORF">Pmani_018764</name>
</gene>
<keyword evidence="3" id="KW-0677">Repeat</keyword>
<evidence type="ECO:0000256" key="5">
    <source>
        <dbReference type="ARBA" id="ARBA00022833"/>
    </source>
</evidence>
<dbReference type="Proteomes" id="UP001292094">
    <property type="component" value="Unassembled WGS sequence"/>
</dbReference>
<comment type="caution">
    <text evidence="9">The sequence shown here is derived from an EMBL/GenBank/DDBJ whole genome shotgun (WGS) entry which is preliminary data.</text>
</comment>
<dbReference type="Pfam" id="PF00096">
    <property type="entry name" value="zf-C2H2"/>
    <property type="match status" value="1"/>
</dbReference>
<dbReference type="EMBL" id="JAWZYT010001729">
    <property type="protein sequence ID" value="KAK4309653.1"/>
    <property type="molecule type" value="Genomic_DNA"/>
</dbReference>
<dbReference type="PROSITE" id="PS50157">
    <property type="entry name" value="ZINC_FINGER_C2H2_2"/>
    <property type="match status" value="2"/>
</dbReference>
<dbReference type="InterPro" id="IPR036236">
    <property type="entry name" value="Znf_C2H2_sf"/>
</dbReference>
<dbReference type="SMART" id="SM00355">
    <property type="entry name" value="ZnF_C2H2"/>
    <property type="match status" value="2"/>
</dbReference>
<keyword evidence="6" id="KW-0539">Nucleus</keyword>
<sequence>MPQELGDLGVSFVLQVGFACDVCRRNFLRKADLERHMLTHTGDRPHTCPHCNFACNRSSNLYRHIRSTHPSFMVLHPSHIDPTIGPPLPTPEHRHLQSS</sequence>
<dbReference type="SUPFAM" id="SSF57667">
    <property type="entry name" value="beta-beta-alpha zinc fingers"/>
    <property type="match status" value="1"/>
</dbReference>
<accession>A0AAE1PKG1</accession>
<keyword evidence="5" id="KW-0862">Zinc</keyword>
<dbReference type="GO" id="GO:0005634">
    <property type="term" value="C:nucleus"/>
    <property type="evidence" value="ECO:0007669"/>
    <property type="project" value="UniProtKB-SubCell"/>
</dbReference>
<organism evidence="9 10">
    <name type="scientific">Petrolisthes manimaculis</name>
    <dbReference type="NCBI Taxonomy" id="1843537"/>
    <lineage>
        <taxon>Eukaryota</taxon>
        <taxon>Metazoa</taxon>
        <taxon>Ecdysozoa</taxon>
        <taxon>Arthropoda</taxon>
        <taxon>Crustacea</taxon>
        <taxon>Multicrustacea</taxon>
        <taxon>Malacostraca</taxon>
        <taxon>Eumalacostraca</taxon>
        <taxon>Eucarida</taxon>
        <taxon>Decapoda</taxon>
        <taxon>Pleocyemata</taxon>
        <taxon>Anomura</taxon>
        <taxon>Galatheoidea</taxon>
        <taxon>Porcellanidae</taxon>
        <taxon>Petrolisthes</taxon>
    </lineage>
</organism>
<keyword evidence="4 7" id="KW-0863">Zinc-finger</keyword>
<evidence type="ECO:0000313" key="10">
    <source>
        <dbReference type="Proteomes" id="UP001292094"/>
    </source>
</evidence>
<evidence type="ECO:0000256" key="6">
    <source>
        <dbReference type="ARBA" id="ARBA00023242"/>
    </source>
</evidence>